<gene>
    <name evidence="4" type="ORF">ADK75_32095</name>
</gene>
<organism evidence="4 5">
    <name type="scientific">Streptomyces virginiae</name>
    <name type="common">Streptomyces cinnamonensis</name>
    <dbReference type="NCBI Taxonomy" id="1961"/>
    <lineage>
        <taxon>Bacteria</taxon>
        <taxon>Bacillati</taxon>
        <taxon>Actinomycetota</taxon>
        <taxon>Actinomycetes</taxon>
        <taxon>Kitasatosporales</taxon>
        <taxon>Streptomycetaceae</taxon>
        <taxon>Streptomyces</taxon>
    </lineage>
</organism>
<dbReference type="SUPFAM" id="SSF55729">
    <property type="entry name" value="Acyl-CoA N-acyltransferases (Nat)"/>
    <property type="match status" value="1"/>
</dbReference>
<dbReference type="CDD" id="cd04301">
    <property type="entry name" value="NAT_SF"/>
    <property type="match status" value="1"/>
</dbReference>
<dbReference type="PANTHER" id="PTHR43877:SF2">
    <property type="entry name" value="AMINOALKYLPHOSPHONATE N-ACETYLTRANSFERASE-RELATED"/>
    <property type="match status" value="1"/>
</dbReference>
<sequence>MTATITALSATGLRAHRDELASLLLAVVDGGSSLGFLAGLEHRDAAAWWDSLLPAVEDGSLALWVSRTGDDGRIDGTVSWYRETKANGRHRAELRKLMVHPAARGRGTARALLAEAESAAARAGVVLLFLDTETGSGAERIYRSAGWTEAGTIPDYASDPAGRLHPTTLFYKQLRSAHG</sequence>
<proteinExistence type="predicted"/>
<evidence type="ECO:0000313" key="5">
    <source>
        <dbReference type="Proteomes" id="UP000037084"/>
    </source>
</evidence>
<dbReference type="PATRIC" id="fig|1961.12.peg.7098"/>
<dbReference type="EMBL" id="LGUV01000368">
    <property type="protein sequence ID" value="KOG45294.1"/>
    <property type="molecule type" value="Genomic_DNA"/>
</dbReference>
<dbReference type="Gene3D" id="3.40.630.30">
    <property type="match status" value="1"/>
</dbReference>
<dbReference type="InterPro" id="IPR016181">
    <property type="entry name" value="Acyl_CoA_acyltransferase"/>
</dbReference>
<dbReference type="InterPro" id="IPR000182">
    <property type="entry name" value="GNAT_dom"/>
</dbReference>
<evidence type="ECO:0000259" key="3">
    <source>
        <dbReference type="PROSITE" id="PS51186"/>
    </source>
</evidence>
<dbReference type="Proteomes" id="UP000037084">
    <property type="component" value="Unassembled WGS sequence"/>
</dbReference>
<name>A0A0L8M4N8_STRVG</name>
<dbReference type="Pfam" id="PF13508">
    <property type="entry name" value="Acetyltransf_7"/>
    <property type="match status" value="1"/>
</dbReference>
<dbReference type="PANTHER" id="PTHR43877">
    <property type="entry name" value="AMINOALKYLPHOSPHONATE N-ACETYLTRANSFERASE-RELATED-RELATED"/>
    <property type="match status" value="1"/>
</dbReference>
<reference evidence="5" key="1">
    <citation type="submission" date="2015-07" db="EMBL/GenBank/DDBJ databases">
        <authorList>
            <consortium name="Consortium for Microbial Forensics and Genomics (microFORGE)"/>
            <person name="Knight B.M."/>
            <person name="Roberts D.P."/>
            <person name="Lin D."/>
            <person name="Hari K."/>
            <person name="Fletcher J."/>
            <person name="Melcher U."/>
            <person name="Blagden T."/>
            <person name="Winegar R.A."/>
        </authorList>
    </citation>
    <scope>NUCLEOTIDE SEQUENCE [LARGE SCALE GENOMIC DNA]</scope>
    <source>
        <strain evidence="5">NRRL B-1447</strain>
    </source>
</reference>
<comment type="caution">
    <text evidence="4">The sequence shown here is derived from an EMBL/GenBank/DDBJ whole genome shotgun (WGS) entry which is preliminary data.</text>
</comment>
<dbReference type="AlphaFoldDB" id="A0A0L8M4N8"/>
<protein>
    <submittedName>
        <fullName evidence="4">Acetyltransferase</fullName>
    </submittedName>
</protein>
<dbReference type="RefSeq" id="WP_053176600.1">
    <property type="nucleotide sequence ID" value="NZ_LGUV01000368.1"/>
</dbReference>
<dbReference type="PROSITE" id="PS51186">
    <property type="entry name" value="GNAT"/>
    <property type="match status" value="1"/>
</dbReference>
<evidence type="ECO:0000313" key="4">
    <source>
        <dbReference type="EMBL" id="KOG45294.1"/>
    </source>
</evidence>
<feature type="domain" description="N-acetyltransferase" evidence="3">
    <location>
        <begin position="23"/>
        <end position="175"/>
    </location>
</feature>
<keyword evidence="2" id="KW-0012">Acyltransferase</keyword>
<dbReference type="OrthoDB" id="3389160at2"/>
<evidence type="ECO:0000256" key="2">
    <source>
        <dbReference type="ARBA" id="ARBA00023315"/>
    </source>
</evidence>
<evidence type="ECO:0000256" key="1">
    <source>
        <dbReference type="ARBA" id="ARBA00022679"/>
    </source>
</evidence>
<keyword evidence="1 4" id="KW-0808">Transferase</keyword>
<accession>A0A0L8M4N8</accession>
<dbReference type="InterPro" id="IPR050832">
    <property type="entry name" value="Bact_Acetyltransf"/>
</dbReference>
<dbReference type="GO" id="GO:0016747">
    <property type="term" value="F:acyltransferase activity, transferring groups other than amino-acyl groups"/>
    <property type="evidence" value="ECO:0007669"/>
    <property type="project" value="InterPro"/>
</dbReference>